<comment type="caution">
    <text evidence="1">The sequence shown here is derived from an EMBL/GenBank/DDBJ whole genome shotgun (WGS) entry which is preliminary data.</text>
</comment>
<accession>A0A645AKM9</accession>
<dbReference type="EMBL" id="VSSQ01013404">
    <property type="protein sequence ID" value="MPM51413.1"/>
    <property type="molecule type" value="Genomic_DNA"/>
</dbReference>
<name>A0A645AKM9_9ZZZZ</name>
<reference evidence="1" key="1">
    <citation type="submission" date="2019-08" db="EMBL/GenBank/DDBJ databases">
        <authorList>
            <person name="Kucharzyk K."/>
            <person name="Murdoch R.W."/>
            <person name="Higgins S."/>
            <person name="Loffler F."/>
        </authorList>
    </citation>
    <scope>NUCLEOTIDE SEQUENCE</scope>
</reference>
<evidence type="ECO:0000313" key="1">
    <source>
        <dbReference type="EMBL" id="MPM51413.1"/>
    </source>
</evidence>
<gene>
    <name evidence="1" type="ORF">SDC9_98161</name>
</gene>
<sequence length="87" mass="9981">MLVVRSDGFLEQRRIRLGVHVAGQHTLDQARHAVADIGDDRVLRRARQAEFGHHQFGCVGQIGRGIEKGTVEIDDDGFDFEWEIHFW</sequence>
<dbReference type="AlphaFoldDB" id="A0A645AKM9"/>
<proteinExistence type="predicted"/>
<organism evidence="1">
    <name type="scientific">bioreactor metagenome</name>
    <dbReference type="NCBI Taxonomy" id="1076179"/>
    <lineage>
        <taxon>unclassified sequences</taxon>
        <taxon>metagenomes</taxon>
        <taxon>ecological metagenomes</taxon>
    </lineage>
</organism>
<protein>
    <submittedName>
        <fullName evidence="1">Uncharacterized protein</fullName>
    </submittedName>
</protein>